<keyword evidence="3 10" id="KW-0812">Transmembrane</keyword>
<keyword evidence="6" id="KW-0067">ATP-binding</keyword>
<evidence type="ECO:0000256" key="2">
    <source>
        <dbReference type="ARBA" id="ARBA00022448"/>
    </source>
</evidence>
<dbReference type="Gene3D" id="3.40.50.300">
    <property type="entry name" value="P-loop containing nucleotide triphosphate hydrolases"/>
    <property type="match status" value="2"/>
</dbReference>
<feature type="domain" description="ABC transporter" evidence="11">
    <location>
        <begin position="705"/>
        <end position="945"/>
    </location>
</feature>
<evidence type="ECO:0000256" key="10">
    <source>
        <dbReference type="SAM" id="Phobius"/>
    </source>
</evidence>
<protein>
    <recommendedName>
        <fullName evidence="15">P-loop containing nucleoside triphosphate hydrolase protein</fullName>
    </recommendedName>
</protein>
<dbReference type="STRING" id="92696.A0A4R0RLK0"/>
<dbReference type="OrthoDB" id="6500128at2759"/>
<dbReference type="Gene3D" id="1.20.1560.10">
    <property type="entry name" value="ABC transporter type 1, transmembrane domain"/>
    <property type="match status" value="2"/>
</dbReference>
<evidence type="ECO:0008006" key="15">
    <source>
        <dbReference type="Google" id="ProtNLM"/>
    </source>
</evidence>
<feature type="transmembrane region" description="Helical" evidence="10">
    <location>
        <begin position="607"/>
        <end position="629"/>
    </location>
</feature>
<dbReference type="EMBL" id="RWJN01000077">
    <property type="protein sequence ID" value="TCD68042.1"/>
    <property type="molecule type" value="Genomic_DNA"/>
</dbReference>
<keyword evidence="14" id="KW-1185">Reference proteome</keyword>
<feature type="compositionally biased region" description="Polar residues" evidence="9">
    <location>
        <begin position="452"/>
        <end position="464"/>
    </location>
</feature>
<sequence length="1572" mass="173818">MPAGDWTGGSGYAAMTVLQASIVDEELYTEVTGEEGPRGIRDIVSDSLIIPILGALLSFIVLIVHATWRRYGNTKRVKHPNEPNEARVFDKGVIQNVGGPVIFAFRTVRLLACFALCSMETWAIFSYWAETDWTMKTLEWGQIGSYAYATVLAALSIALSPGQATVVIRHLSFVMGLTWLTFVARDVLPLATYTMSPVDGDLGAPLWIYIGIMTVPAVIVPLLVPRTYIPYDPKHPSEEQHPEQTASILSRLIYTYLDPLILKANRVSHLDLDQLPPVPDYDQANNMISRNLSIVNTYLKKNRHVFFGLISAFSHEYIIMFFTTLLKVTTSFASPIGLNRLLKLIFSIADTYIETDGKDAVVRPWVWILWLLVGPLFEAIAENYHTFLNNAISVRSGATITQLVFDHALRVRVKAETESGPVAKGDTTAVPTPENASTSEQAETTTEEDTSPGKQQEPSVSEASTKVADEPDTKGGNFVGRLNNLITSDLGQITQDPDIYVLVLYLPIRLASCIAFLYYILGWSSFVGLAATVMMFPLPGYLGSLLAGTQAARMKKTDVRVQAVTETMNIIRMIKLFGWESKMGDRIAKTREDELSLIRRLKFLKNFIFMTNFALPFVTSIATYGAYSILMRKELTASVVFSSMVVFDMFRSQLWIVSSKIPSAISAKVSLDRLNVFLRETELLDEYDPEFQSPHNNPAVGQHVIGFRNASFTWDNGSDGSSTPRRSFTLRIENELLFKRGHINLVIGPTGSGKTSLLMALLGEMHYIPLGPDSYFYLPRDEGIAYASQESWVQSETIRDNILFGSEYEEERYNKVIEQCGLKRDLELFEAGEQTEVGERGLTLSGGQKARVTLARAVYSSASILILDDVLAALDVHTAKWIVEKCFKGELIRGRTVILVTHNIALTSPVAEFVVALGKNGTISSQGDLPKVLAKDGLLSAEFENEEKELAKAEDTVDGVEPQESKQVDGKLVMAEEIAVGRVGWPAIKLFLGSLGGKHWVIWWGAFALNNTITPVMETFETWYLGYWAHQYEERPPSEVSASYYLTVYSILVLISCSVNLLGYLYYVFGAIRASRVIHQKLIASVLGSTMRWLDTTPTSRIISRCTQDLAAVDDNLPMFFSQVSEVTAFLIARFIALLIIAPSALVPGVLVAVAGTMVGYVYLQAQRSIKREMSNAQAPIISHFGAAMTGLVSIRAYGAQTAVKLESFKRIDRSIRTGRTFRDINRWMAIRMETVTIAFVTGVAIYLFYGRDVSASNTGFALNMAIGFCGLVKFWIFAANYVEIQANSLERVQQYLEIEHEPKPTSQGVPPAYWPSSGKLSVEGLSARYSADGPKVLHDVSFVINSGERIGIVGRTGSGKSSLTLALLRCILTDGRVFLDGLPTDAMNLDALRSNVTIIPQVPELLSGTLRQNLDPFEEYEDAVLNDALRAAGLFSLQIHEDEARLTLDTPIASGGNNLSVGQRQILALARAIVRRSKLLILDEATSAIDNETDDIIQASLRNELDKDVTLLTVAHRLQTIMDADKIMVLDAGRIAEFGKPNELLKNERGVLRALVDESGDRVHLITMAGL</sequence>
<feature type="transmembrane region" description="Helical" evidence="10">
    <location>
        <begin position="364"/>
        <end position="381"/>
    </location>
</feature>
<dbReference type="PROSITE" id="PS50893">
    <property type="entry name" value="ABC_TRANSPORTER_2"/>
    <property type="match status" value="2"/>
</dbReference>
<evidence type="ECO:0000256" key="1">
    <source>
        <dbReference type="ARBA" id="ARBA00004141"/>
    </source>
</evidence>
<comment type="caution">
    <text evidence="13">The sequence shown here is derived from an EMBL/GenBank/DDBJ whole genome shotgun (WGS) entry which is preliminary data.</text>
</comment>
<dbReference type="CDD" id="cd18604">
    <property type="entry name" value="ABC_6TM_VMR1_D2_like"/>
    <property type="match status" value="1"/>
</dbReference>
<feature type="domain" description="ABC transporter" evidence="11">
    <location>
        <begin position="1321"/>
        <end position="1558"/>
    </location>
</feature>
<dbReference type="FunFam" id="3.40.50.300:FF:000838">
    <property type="entry name" value="ABC multidrug transporter (Eurofung)"/>
    <property type="match status" value="1"/>
</dbReference>
<organism evidence="13 14">
    <name type="scientific">Steccherinum ochraceum</name>
    <dbReference type="NCBI Taxonomy" id="92696"/>
    <lineage>
        <taxon>Eukaryota</taxon>
        <taxon>Fungi</taxon>
        <taxon>Dikarya</taxon>
        <taxon>Basidiomycota</taxon>
        <taxon>Agaricomycotina</taxon>
        <taxon>Agaricomycetes</taxon>
        <taxon>Polyporales</taxon>
        <taxon>Steccherinaceae</taxon>
        <taxon>Steccherinum</taxon>
    </lineage>
</organism>
<keyword evidence="2" id="KW-0813">Transport</keyword>
<feature type="transmembrane region" description="Helical" evidence="10">
    <location>
        <begin position="166"/>
        <end position="184"/>
    </location>
</feature>
<dbReference type="PANTHER" id="PTHR24223">
    <property type="entry name" value="ATP-BINDING CASSETTE SUB-FAMILY C"/>
    <property type="match status" value="1"/>
</dbReference>
<evidence type="ECO:0000313" key="13">
    <source>
        <dbReference type="EMBL" id="TCD68042.1"/>
    </source>
</evidence>
<dbReference type="GO" id="GO:0016887">
    <property type="term" value="F:ATP hydrolysis activity"/>
    <property type="evidence" value="ECO:0007669"/>
    <property type="project" value="InterPro"/>
</dbReference>
<reference evidence="13 14" key="1">
    <citation type="submission" date="2018-11" db="EMBL/GenBank/DDBJ databases">
        <title>Genome assembly of Steccherinum ochraceum LE-BIN_3174, the white-rot fungus of the Steccherinaceae family (The Residual Polyporoid clade, Polyporales, Basidiomycota).</title>
        <authorList>
            <person name="Fedorova T.V."/>
            <person name="Glazunova O.A."/>
            <person name="Landesman E.O."/>
            <person name="Moiseenko K.V."/>
            <person name="Psurtseva N.V."/>
            <person name="Savinova O.S."/>
            <person name="Shakhova N.V."/>
            <person name="Tyazhelova T.V."/>
            <person name="Vasina D.V."/>
        </authorList>
    </citation>
    <scope>NUCLEOTIDE SEQUENCE [LARGE SCALE GENOMIC DNA]</scope>
    <source>
        <strain evidence="13 14">LE-BIN_3174</strain>
    </source>
</reference>
<dbReference type="Pfam" id="PF00005">
    <property type="entry name" value="ABC_tran"/>
    <property type="match status" value="2"/>
</dbReference>
<feature type="transmembrane region" description="Helical" evidence="10">
    <location>
        <begin position="204"/>
        <end position="224"/>
    </location>
</feature>
<dbReference type="InterPro" id="IPR027417">
    <property type="entry name" value="P-loop_NTPase"/>
</dbReference>
<dbReference type="PROSITE" id="PS50929">
    <property type="entry name" value="ABC_TM1F"/>
    <property type="match status" value="2"/>
</dbReference>
<feature type="transmembrane region" description="Helical" evidence="10">
    <location>
        <begin position="499"/>
        <end position="520"/>
    </location>
</feature>
<feature type="domain" description="ABC transmembrane type-1" evidence="12">
    <location>
        <begin position="1016"/>
        <end position="1269"/>
    </location>
</feature>
<dbReference type="InterPro" id="IPR003439">
    <property type="entry name" value="ABC_transporter-like_ATP-bd"/>
</dbReference>
<dbReference type="GO" id="GO:0016020">
    <property type="term" value="C:membrane"/>
    <property type="evidence" value="ECO:0007669"/>
    <property type="project" value="UniProtKB-SubCell"/>
</dbReference>
<feature type="domain" description="ABC transmembrane type-1" evidence="12">
    <location>
        <begin position="318"/>
        <end position="666"/>
    </location>
</feature>
<evidence type="ECO:0000259" key="11">
    <source>
        <dbReference type="PROSITE" id="PS50893"/>
    </source>
</evidence>
<feature type="transmembrane region" description="Helical" evidence="10">
    <location>
        <begin position="110"/>
        <end position="128"/>
    </location>
</feature>
<evidence type="ECO:0000256" key="5">
    <source>
        <dbReference type="ARBA" id="ARBA00022741"/>
    </source>
</evidence>
<dbReference type="SUPFAM" id="SSF90123">
    <property type="entry name" value="ABC transporter transmembrane region"/>
    <property type="match status" value="2"/>
</dbReference>
<accession>A0A4R0RLK0</accession>
<dbReference type="InterPro" id="IPR011527">
    <property type="entry name" value="ABC1_TM_dom"/>
</dbReference>
<dbReference type="InterPro" id="IPR050173">
    <property type="entry name" value="ABC_transporter_C-like"/>
</dbReference>
<feature type="transmembrane region" description="Helical" evidence="10">
    <location>
        <begin position="1262"/>
        <end position="1283"/>
    </location>
</feature>
<dbReference type="Pfam" id="PF00664">
    <property type="entry name" value="ABC_membrane"/>
    <property type="match status" value="2"/>
</dbReference>
<feature type="transmembrane region" description="Helical" evidence="10">
    <location>
        <begin position="1044"/>
        <end position="1067"/>
    </location>
</feature>
<evidence type="ECO:0000256" key="3">
    <source>
        <dbReference type="ARBA" id="ARBA00022692"/>
    </source>
</evidence>
<evidence type="ECO:0000256" key="4">
    <source>
        <dbReference type="ARBA" id="ARBA00022737"/>
    </source>
</evidence>
<feature type="transmembrane region" description="Helical" evidence="10">
    <location>
        <begin position="305"/>
        <end position="326"/>
    </location>
</feature>
<dbReference type="InterPro" id="IPR036640">
    <property type="entry name" value="ABC1_TM_sf"/>
</dbReference>
<feature type="transmembrane region" description="Helical" evidence="10">
    <location>
        <begin position="1131"/>
        <end position="1164"/>
    </location>
</feature>
<feature type="compositionally biased region" description="Low complexity" evidence="9">
    <location>
        <begin position="434"/>
        <end position="444"/>
    </location>
</feature>
<evidence type="ECO:0000259" key="12">
    <source>
        <dbReference type="PROSITE" id="PS50929"/>
    </source>
</evidence>
<evidence type="ECO:0000256" key="7">
    <source>
        <dbReference type="ARBA" id="ARBA00022989"/>
    </source>
</evidence>
<dbReference type="Proteomes" id="UP000292702">
    <property type="component" value="Unassembled WGS sequence"/>
</dbReference>
<keyword evidence="4" id="KW-0677">Repeat</keyword>
<dbReference type="PROSITE" id="PS00211">
    <property type="entry name" value="ABC_TRANSPORTER_1"/>
    <property type="match status" value="1"/>
</dbReference>
<feature type="transmembrane region" description="Helical" evidence="10">
    <location>
        <begin position="1230"/>
        <end position="1250"/>
    </location>
</feature>
<keyword evidence="8 10" id="KW-0472">Membrane</keyword>
<proteinExistence type="predicted"/>
<dbReference type="CDD" id="cd18596">
    <property type="entry name" value="ABC_6TM_VMR1_D1_like"/>
    <property type="match status" value="1"/>
</dbReference>
<feature type="region of interest" description="Disordered" evidence="9">
    <location>
        <begin position="419"/>
        <end position="475"/>
    </location>
</feature>
<dbReference type="CDD" id="cd03244">
    <property type="entry name" value="ABCC_MRP_domain2"/>
    <property type="match status" value="1"/>
</dbReference>
<dbReference type="GO" id="GO:0140359">
    <property type="term" value="F:ABC-type transporter activity"/>
    <property type="evidence" value="ECO:0007669"/>
    <property type="project" value="InterPro"/>
</dbReference>
<comment type="subcellular location">
    <subcellularLocation>
        <location evidence="1">Membrane</location>
        <topology evidence="1">Multi-pass membrane protein</topology>
    </subcellularLocation>
</comment>
<dbReference type="InterPro" id="IPR017871">
    <property type="entry name" value="ABC_transporter-like_CS"/>
</dbReference>
<keyword evidence="7 10" id="KW-1133">Transmembrane helix</keyword>
<evidence type="ECO:0000256" key="8">
    <source>
        <dbReference type="ARBA" id="ARBA00023136"/>
    </source>
</evidence>
<dbReference type="FunFam" id="1.20.1560.10:FF:000013">
    <property type="entry name" value="ABC transporter C family member 2"/>
    <property type="match status" value="1"/>
</dbReference>
<dbReference type="InterPro" id="IPR003593">
    <property type="entry name" value="AAA+_ATPase"/>
</dbReference>
<dbReference type="PANTHER" id="PTHR24223:SF356">
    <property type="entry name" value="ATP-BINDING CASSETTE TRANSPORTER ABC4"/>
    <property type="match status" value="1"/>
</dbReference>
<dbReference type="GO" id="GO:0005524">
    <property type="term" value="F:ATP binding"/>
    <property type="evidence" value="ECO:0007669"/>
    <property type="project" value="UniProtKB-KW"/>
</dbReference>
<gene>
    <name evidence="13" type="ORF">EIP91_011586</name>
</gene>
<dbReference type="SMART" id="SM00382">
    <property type="entry name" value="AAA"/>
    <property type="match status" value="2"/>
</dbReference>
<evidence type="ECO:0000313" key="14">
    <source>
        <dbReference type="Proteomes" id="UP000292702"/>
    </source>
</evidence>
<evidence type="ECO:0000256" key="6">
    <source>
        <dbReference type="ARBA" id="ARBA00022840"/>
    </source>
</evidence>
<evidence type="ECO:0000256" key="9">
    <source>
        <dbReference type="SAM" id="MobiDB-lite"/>
    </source>
</evidence>
<feature type="transmembrane region" description="Helical" evidence="10">
    <location>
        <begin position="140"/>
        <end position="159"/>
    </location>
</feature>
<keyword evidence="5" id="KW-0547">Nucleotide-binding</keyword>
<dbReference type="SUPFAM" id="SSF52540">
    <property type="entry name" value="P-loop containing nucleoside triphosphate hydrolases"/>
    <property type="match status" value="2"/>
</dbReference>
<name>A0A4R0RLK0_9APHY</name>
<feature type="transmembrane region" description="Helical" evidence="10">
    <location>
        <begin position="526"/>
        <end position="547"/>
    </location>
</feature>
<dbReference type="CDD" id="cd03250">
    <property type="entry name" value="ABCC_MRP_domain1"/>
    <property type="match status" value="1"/>
</dbReference>
<feature type="transmembrane region" description="Helical" evidence="10">
    <location>
        <begin position="48"/>
        <end position="68"/>
    </location>
</feature>